<accession>A0A4C2EMB0</accession>
<reference evidence="1 2" key="1">
    <citation type="submission" date="2019-02" db="EMBL/GenBank/DDBJ databases">
        <title>Haloarcula mannanilyticum sp. nov., a mannan degrading haloarchaeon isolated from commercial salt.</title>
        <authorList>
            <person name="Enomoto S."/>
            <person name="Shimane Y."/>
            <person name="Kamekura M."/>
            <person name="Ito T."/>
            <person name="Moriya O."/>
            <person name="Ihara K."/>
            <person name="Takahashi-Ando N."/>
            <person name="Fukushima Y."/>
            <person name="Yoshida Y."/>
            <person name="Usama R."/>
            <person name="Takai K."/>
            <person name="Minegishi H."/>
        </authorList>
    </citation>
    <scope>NUCLEOTIDE SEQUENCE [LARGE SCALE GENOMIC DNA]</scope>
    <source>
        <strain evidence="1 2">MD130-1</strain>
    </source>
</reference>
<sequence>MRRYAIAMLMPIMSSGDFSIHTEECDEFDDGMPISSLPDEVTSIEDLDCECWSGFESLDDI</sequence>
<evidence type="ECO:0000313" key="1">
    <source>
        <dbReference type="EMBL" id="GCF14767.1"/>
    </source>
</evidence>
<organism evidence="1 2">
    <name type="scientific">Haloarcula mannanilytica</name>
    <dbReference type="NCBI Taxonomy" id="2509225"/>
    <lineage>
        <taxon>Archaea</taxon>
        <taxon>Methanobacteriati</taxon>
        <taxon>Methanobacteriota</taxon>
        <taxon>Stenosarchaea group</taxon>
        <taxon>Halobacteria</taxon>
        <taxon>Halobacteriales</taxon>
        <taxon>Haloarculaceae</taxon>
        <taxon>Haloarcula</taxon>
    </lineage>
</organism>
<comment type="caution">
    <text evidence="1">The sequence shown here is derived from an EMBL/GenBank/DDBJ whole genome shotgun (WGS) entry which is preliminary data.</text>
</comment>
<name>A0A4C2EMB0_9EURY</name>
<evidence type="ECO:0000313" key="2">
    <source>
        <dbReference type="Proteomes" id="UP000304382"/>
    </source>
</evidence>
<protein>
    <submittedName>
        <fullName evidence="1">Uncharacterized protein</fullName>
    </submittedName>
</protein>
<keyword evidence="2" id="KW-1185">Reference proteome</keyword>
<gene>
    <name evidence="1" type="ORF">Harman_27020</name>
</gene>
<dbReference type="Proteomes" id="UP000304382">
    <property type="component" value="Unassembled WGS sequence"/>
</dbReference>
<dbReference type="EMBL" id="BIXZ01000004">
    <property type="protein sequence ID" value="GCF14767.1"/>
    <property type="molecule type" value="Genomic_DNA"/>
</dbReference>
<dbReference type="AlphaFoldDB" id="A0A4C2EMB0"/>
<proteinExistence type="predicted"/>